<dbReference type="Proteomes" id="UP000438429">
    <property type="component" value="Unassembled WGS sequence"/>
</dbReference>
<dbReference type="AlphaFoldDB" id="A0A6A4T1T8"/>
<feature type="region of interest" description="Disordered" evidence="2">
    <location>
        <begin position="320"/>
        <end position="360"/>
    </location>
</feature>
<dbReference type="SUPFAM" id="SSF53098">
    <property type="entry name" value="Ribonuclease H-like"/>
    <property type="match status" value="1"/>
</dbReference>
<reference evidence="4 5" key="1">
    <citation type="submission" date="2019-06" db="EMBL/GenBank/DDBJ databases">
        <title>Draft genomes of female and male turbot (Scophthalmus maximus).</title>
        <authorList>
            <person name="Xu H."/>
            <person name="Xu X.-W."/>
            <person name="Shao C."/>
            <person name="Chen S."/>
        </authorList>
    </citation>
    <scope>NUCLEOTIDE SEQUENCE [LARGE SCALE GENOMIC DNA]</scope>
    <source>
        <strain evidence="4">Ysfricsl-2016a</strain>
        <tissue evidence="4">Blood</tissue>
    </source>
</reference>
<accession>A0A6A4T1T8</accession>
<feature type="compositionally biased region" description="Basic and acidic residues" evidence="2">
    <location>
        <begin position="343"/>
        <end position="360"/>
    </location>
</feature>
<dbReference type="InterPro" id="IPR041588">
    <property type="entry name" value="Integrase_H2C2"/>
</dbReference>
<feature type="domain" description="Integrase zinc-binding" evidence="3">
    <location>
        <begin position="634"/>
        <end position="687"/>
    </location>
</feature>
<sequence>MHDHLKRKHPGALRPQNEEAPATFFTKLIERKYEENLERVKASIKEVKTRITLITDASIATEAYLGVTCHFINEDWELTSYNLNTMPSEENNTAGDIAAQVEKAALKFGISMTKIIVIVHDNARNVVAALRMLEEKHGVTSFRFDASLIVHSGEKVICIPTRIEGPLPTQADLTEDKALCEYDFRCCEEDLRKDLTRVAGKSLVDIDEKDVLAAMKALAVLAENTMVARVALSYIRQGHEEPIRSFHARLKGQVDTCKYEMKCTKVGCDQVNDFTEEILRDVIARGIADQEIQLDLLGENNHEMPLKETIEYIEAKESGKHSASGLLDPQSMDTISSSYRRGKQPDARTRGGARPEKPKAKPEGTCIYCGEVGHGKTPQWRTRRAECGKTCQKCNHQNHLNKVCLGSRMCRSSDGGGQPGSHGIMRLAEPLTKPTALPMPATKANGEALREHLLRTYAQSTFNTCPHQTLLTMSGPPLRLMLDQDATPVGDLRMVGMKNRAADAMSHRPVGTSRPSLMDLPDDNATVVNHLSPSTRADILSLLRRAEPEDDDFEEGNLTWCTTGFESLRSVTWDRVGEATSSDGDMRMLEEMAVKGFPELRIGMPEAIRGFHQYREDITSAEGVVLCKDRVLISPSLRGEVLSALHAAHQGVSMMTARAQSSVFWPGLSANISATQNDCKHCHRQEPSQPVAPPTPPIPARYTFQAVCLDFFMHRGVHYLVTVDRYSNWPIILSRSFRESNFESEAMDLKSQGTDIHALLHRRSFHPRLRLVPDFLRVAFQMMELGTLHYIYTNFRQKSTCTYHPVK</sequence>
<organism evidence="4 5">
    <name type="scientific">Scophthalmus maximus</name>
    <name type="common">Turbot</name>
    <name type="synonym">Psetta maxima</name>
    <dbReference type="NCBI Taxonomy" id="52904"/>
    <lineage>
        <taxon>Eukaryota</taxon>
        <taxon>Metazoa</taxon>
        <taxon>Chordata</taxon>
        <taxon>Craniata</taxon>
        <taxon>Vertebrata</taxon>
        <taxon>Euteleostomi</taxon>
        <taxon>Actinopterygii</taxon>
        <taxon>Neopterygii</taxon>
        <taxon>Teleostei</taxon>
        <taxon>Neoteleostei</taxon>
        <taxon>Acanthomorphata</taxon>
        <taxon>Carangaria</taxon>
        <taxon>Pleuronectiformes</taxon>
        <taxon>Pleuronectoidei</taxon>
        <taxon>Scophthalmidae</taxon>
        <taxon>Scophthalmus</taxon>
    </lineage>
</organism>
<dbReference type="PANTHER" id="PTHR37984">
    <property type="entry name" value="PROTEIN CBG26694"/>
    <property type="match status" value="1"/>
</dbReference>
<evidence type="ECO:0000259" key="3">
    <source>
        <dbReference type="Pfam" id="PF17921"/>
    </source>
</evidence>
<evidence type="ECO:0000256" key="1">
    <source>
        <dbReference type="ARBA" id="ARBA00039658"/>
    </source>
</evidence>
<dbReference type="InterPro" id="IPR050951">
    <property type="entry name" value="Retrovirus_Pol_polyprotein"/>
</dbReference>
<proteinExistence type="predicted"/>
<gene>
    <name evidence="4" type="ORF">F2P81_010874</name>
</gene>
<protein>
    <recommendedName>
        <fullName evidence="1">Gypsy retrotransposon integrase-like protein 1</fullName>
    </recommendedName>
</protein>
<dbReference type="EMBL" id="VEVO01000009">
    <property type="protein sequence ID" value="KAF0038000.1"/>
    <property type="molecule type" value="Genomic_DNA"/>
</dbReference>
<name>A0A6A4T1T8_SCOMX</name>
<dbReference type="InterPro" id="IPR012337">
    <property type="entry name" value="RNaseH-like_sf"/>
</dbReference>
<dbReference type="Gene3D" id="1.10.340.70">
    <property type="match status" value="1"/>
</dbReference>
<evidence type="ECO:0000313" key="4">
    <source>
        <dbReference type="EMBL" id="KAF0038000.1"/>
    </source>
</evidence>
<evidence type="ECO:0000256" key="2">
    <source>
        <dbReference type="SAM" id="MobiDB-lite"/>
    </source>
</evidence>
<dbReference type="Pfam" id="PF17921">
    <property type="entry name" value="Integrase_H2C2"/>
    <property type="match status" value="1"/>
</dbReference>
<dbReference type="PANTHER" id="PTHR37984:SF7">
    <property type="entry name" value="INTEGRASE CATALYTIC DOMAIN-CONTAINING PROTEIN"/>
    <property type="match status" value="1"/>
</dbReference>
<evidence type="ECO:0000313" key="5">
    <source>
        <dbReference type="Proteomes" id="UP000438429"/>
    </source>
</evidence>
<comment type="caution">
    <text evidence="4">The sequence shown here is derived from an EMBL/GenBank/DDBJ whole genome shotgun (WGS) entry which is preliminary data.</text>
</comment>